<protein>
    <submittedName>
        <fullName evidence="1">Uncharacterized protein</fullName>
    </submittedName>
</protein>
<evidence type="ECO:0000313" key="2">
    <source>
        <dbReference type="Proteomes" id="UP000000768"/>
    </source>
</evidence>
<dbReference type="Gramene" id="OQU89480">
    <property type="protein sequence ID" value="OQU89480"/>
    <property type="gene ID" value="SORBI_3002G199850"/>
</dbReference>
<keyword evidence="2" id="KW-1185">Reference proteome</keyword>
<dbReference type="Proteomes" id="UP000000768">
    <property type="component" value="Chromosome 2"/>
</dbReference>
<accession>A0A1W0W518</accession>
<evidence type="ECO:0000313" key="1">
    <source>
        <dbReference type="EMBL" id="OQU89480.1"/>
    </source>
</evidence>
<reference evidence="2" key="2">
    <citation type="journal article" date="2018" name="Plant J.">
        <title>The Sorghum bicolor reference genome: improved assembly, gene annotations, a transcriptome atlas, and signatures of genome organization.</title>
        <authorList>
            <person name="McCormick R.F."/>
            <person name="Truong S.K."/>
            <person name="Sreedasyam A."/>
            <person name="Jenkins J."/>
            <person name="Shu S."/>
            <person name="Sims D."/>
            <person name="Kennedy M."/>
            <person name="Amirebrahimi M."/>
            <person name="Weers B.D."/>
            <person name="McKinley B."/>
            <person name="Mattison A."/>
            <person name="Morishige D.T."/>
            <person name="Grimwood J."/>
            <person name="Schmutz J."/>
            <person name="Mullet J.E."/>
        </authorList>
    </citation>
    <scope>NUCLEOTIDE SEQUENCE [LARGE SCALE GENOMIC DNA]</scope>
    <source>
        <strain evidence="2">cv. BTx623</strain>
    </source>
</reference>
<reference evidence="1 2" key="1">
    <citation type="journal article" date="2009" name="Nature">
        <title>The Sorghum bicolor genome and the diversification of grasses.</title>
        <authorList>
            <person name="Paterson A.H."/>
            <person name="Bowers J.E."/>
            <person name="Bruggmann R."/>
            <person name="Dubchak I."/>
            <person name="Grimwood J."/>
            <person name="Gundlach H."/>
            <person name="Haberer G."/>
            <person name="Hellsten U."/>
            <person name="Mitros T."/>
            <person name="Poliakov A."/>
            <person name="Schmutz J."/>
            <person name="Spannagl M."/>
            <person name="Tang H."/>
            <person name="Wang X."/>
            <person name="Wicker T."/>
            <person name="Bharti A.K."/>
            <person name="Chapman J."/>
            <person name="Feltus F.A."/>
            <person name="Gowik U."/>
            <person name="Grigoriev I.V."/>
            <person name="Lyons E."/>
            <person name="Maher C.A."/>
            <person name="Martis M."/>
            <person name="Narechania A."/>
            <person name="Otillar R.P."/>
            <person name="Penning B.W."/>
            <person name="Salamov A.A."/>
            <person name="Wang Y."/>
            <person name="Zhang L."/>
            <person name="Carpita N.C."/>
            <person name="Freeling M."/>
            <person name="Gingle A.R."/>
            <person name="Hash C.T."/>
            <person name="Keller B."/>
            <person name="Klein P."/>
            <person name="Kresovich S."/>
            <person name="McCann M.C."/>
            <person name="Ming R."/>
            <person name="Peterson D.G."/>
            <person name="Mehboob-ur-Rahman"/>
            <person name="Ware D."/>
            <person name="Westhoff P."/>
            <person name="Mayer K.F."/>
            <person name="Messing J."/>
            <person name="Rokhsar D.S."/>
        </authorList>
    </citation>
    <scope>NUCLEOTIDE SEQUENCE [LARGE SCALE GENOMIC DNA]</scope>
    <source>
        <strain evidence="2">cv. BTx623</strain>
    </source>
</reference>
<name>A0A1W0W518_SORBI</name>
<dbReference type="EMBL" id="CM000761">
    <property type="protein sequence ID" value="OQU89480.1"/>
    <property type="molecule type" value="Genomic_DNA"/>
</dbReference>
<sequence>MSFTEGVRLILQGLVPSLLRLCARRGWDGEGLEVARQKEGGDGDMSSLKVYVLRGRSQAHIPQGLVERRGAYYPATRTPVAYGGKDRASPLAGSLLCMHAVPRVMREDSASPCAR</sequence>
<proteinExistence type="predicted"/>
<organism evidence="1 2">
    <name type="scientific">Sorghum bicolor</name>
    <name type="common">Sorghum</name>
    <name type="synonym">Sorghum vulgare</name>
    <dbReference type="NCBI Taxonomy" id="4558"/>
    <lineage>
        <taxon>Eukaryota</taxon>
        <taxon>Viridiplantae</taxon>
        <taxon>Streptophyta</taxon>
        <taxon>Embryophyta</taxon>
        <taxon>Tracheophyta</taxon>
        <taxon>Spermatophyta</taxon>
        <taxon>Magnoliopsida</taxon>
        <taxon>Liliopsida</taxon>
        <taxon>Poales</taxon>
        <taxon>Poaceae</taxon>
        <taxon>PACMAD clade</taxon>
        <taxon>Panicoideae</taxon>
        <taxon>Andropogonodae</taxon>
        <taxon>Andropogoneae</taxon>
        <taxon>Sorghinae</taxon>
        <taxon>Sorghum</taxon>
    </lineage>
</organism>
<gene>
    <name evidence="1" type="ORF">SORBI_3002G199850</name>
</gene>
<dbReference type="InParanoid" id="A0A1W0W518"/>
<dbReference type="AlphaFoldDB" id="A0A1W0W518"/>